<feature type="transmembrane region" description="Helical" evidence="2">
    <location>
        <begin position="592"/>
        <end position="610"/>
    </location>
</feature>
<dbReference type="EMBL" id="ML977028">
    <property type="protein sequence ID" value="KAF1950103.1"/>
    <property type="molecule type" value="Genomic_DNA"/>
</dbReference>
<feature type="compositionally biased region" description="Polar residues" evidence="1">
    <location>
        <begin position="101"/>
        <end position="113"/>
    </location>
</feature>
<feature type="compositionally biased region" description="Polar residues" evidence="1">
    <location>
        <begin position="1"/>
        <end position="13"/>
    </location>
</feature>
<evidence type="ECO:0000256" key="1">
    <source>
        <dbReference type="SAM" id="MobiDB-lite"/>
    </source>
</evidence>
<evidence type="ECO:0000313" key="3">
    <source>
        <dbReference type="EMBL" id="KAF1950103.1"/>
    </source>
</evidence>
<evidence type="ECO:0000256" key="2">
    <source>
        <dbReference type="SAM" id="Phobius"/>
    </source>
</evidence>
<sequence length="613" mass="67943">MSNSMYRSTSGNNWADDDDDFDIDAWKAQISSTLNEPISNPSSSIGSMYHSDSGANWANDDKDDFDLDDWKNKMADKLREPIADEQLGQPQTVPNDDKQSTETPTVNLYSSNSNDWPGDCPTIHFRQFALWDMVDKPAFNGFSYDGSGTFYLNVRVNYYQNWRDRKVATLFMNGSKYTTNSMVRVQPSPLCQPWAPEDMEVLDEAQIDQAEEELVPQLDIDRFSEEDEADMVSTPVNSPALSWTSVEAFSKQDTDMEIDIAIDPSEYVVFHDEHTIDTACATTIEETNIEDQTTEPFLSAIESLTDPMDTIALHDTPQPTIMKDALCEEFELDSPPDADKNKDSAPMALYNIEEAFTSDFICYADYSPLENEPGSPQGKKEPPKVPLETEEGRHKSTSSLVDASIEKKKEAEKEMTTDKEMEMEEETEVHDDPHVAPDISRVTPPKENSVGPESNHVLEQGVDHSVRTPVEVTEPLSIPVTADESSLSSNTEKTVISDQGIDHSARMSADINTLSGIPVTTDESPSPSYAEKSTIPNQVVDHSIRTPAVITTLPDILVMAEEIPISTDKSSVYTEKATRWLLSALVPSTPKVIGIGIAAAALAIGAIHYVRRS</sequence>
<feature type="region of interest" description="Disordered" evidence="1">
    <location>
        <begin position="368"/>
        <end position="439"/>
    </location>
</feature>
<reference evidence="3" key="1">
    <citation type="journal article" date="2020" name="Stud. Mycol.">
        <title>101 Dothideomycetes genomes: a test case for predicting lifestyles and emergence of pathogens.</title>
        <authorList>
            <person name="Haridas S."/>
            <person name="Albert R."/>
            <person name="Binder M."/>
            <person name="Bloem J."/>
            <person name="Labutti K."/>
            <person name="Salamov A."/>
            <person name="Andreopoulos B."/>
            <person name="Baker S."/>
            <person name="Barry K."/>
            <person name="Bills G."/>
            <person name="Bluhm B."/>
            <person name="Cannon C."/>
            <person name="Castanera R."/>
            <person name="Culley D."/>
            <person name="Daum C."/>
            <person name="Ezra D."/>
            <person name="Gonzalez J."/>
            <person name="Henrissat B."/>
            <person name="Kuo A."/>
            <person name="Liang C."/>
            <person name="Lipzen A."/>
            <person name="Lutzoni F."/>
            <person name="Magnuson J."/>
            <person name="Mondo S."/>
            <person name="Nolan M."/>
            <person name="Ohm R."/>
            <person name="Pangilinan J."/>
            <person name="Park H.-J."/>
            <person name="Ramirez L."/>
            <person name="Alfaro M."/>
            <person name="Sun H."/>
            <person name="Tritt A."/>
            <person name="Yoshinaga Y."/>
            <person name="Zwiers L.-H."/>
            <person name="Turgeon B."/>
            <person name="Goodwin S."/>
            <person name="Spatafora J."/>
            <person name="Crous P."/>
            <person name="Grigoriev I."/>
        </authorList>
    </citation>
    <scope>NUCLEOTIDE SEQUENCE</scope>
    <source>
        <strain evidence="3">CBS 675.92</strain>
    </source>
</reference>
<keyword evidence="4" id="KW-1185">Reference proteome</keyword>
<dbReference type="Proteomes" id="UP000800035">
    <property type="component" value="Unassembled WGS sequence"/>
</dbReference>
<accession>A0A6A5TBI0</accession>
<proteinExistence type="predicted"/>
<keyword evidence="2" id="KW-0812">Transmembrane</keyword>
<feature type="region of interest" description="Disordered" evidence="1">
    <location>
        <begin position="1"/>
        <end position="20"/>
    </location>
</feature>
<gene>
    <name evidence="3" type="ORF">CC80DRAFT_554566</name>
</gene>
<organism evidence="3 4">
    <name type="scientific">Byssothecium circinans</name>
    <dbReference type="NCBI Taxonomy" id="147558"/>
    <lineage>
        <taxon>Eukaryota</taxon>
        <taxon>Fungi</taxon>
        <taxon>Dikarya</taxon>
        <taxon>Ascomycota</taxon>
        <taxon>Pezizomycotina</taxon>
        <taxon>Dothideomycetes</taxon>
        <taxon>Pleosporomycetidae</taxon>
        <taxon>Pleosporales</taxon>
        <taxon>Massarineae</taxon>
        <taxon>Massarinaceae</taxon>
        <taxon>Byssothecium</taxon>
    </lineage>
</organism>
<keyword evidence="2" id="KW-0472">Membrane</keyword>
<name>A0A6A5TBI0_9PLEO</name>
<keyword evidence="2" id="KW-1133">Transmembrane helix</keyword>
<evidence type="ECO:0000313" key="4">
    <source>
        <dbReference type="Proteomes" id="UP000800035"/>
    </source>
</evidence>
<protein>
    <submittedName>
        <fullName evidence="3">Uncharacterized protein</fullName>
    </submittedName>
</protein>
<dbReference type="AlphaFoldDB" id="A0A6A5TBI0"/>
<feature type="region of interest" description="Disordered" evidence="1">
    <location>
        <begin position="81"/>
        <end position="113"/>
    </location>
</feature>
<feature type="compositionally biased region" description="Basic and acidic residues" evidence="1">
    <location>
        <begin position="404"/>
        <end position="420"/>
    </location>
</feature>